<dbReference type="PANTHER" id="PTHR12436">
    <property type="entry name" value="80 KDA MCM3-ASSOCIATED PROTEIN"/>
    <property type="match status" value="1"/>
</dbReference>
<feature type="compositionally biased region" description="Basic residues" evidence="1">
    <location>
        <begin position="348"/>
        <end position="363"/>
    </location>
</feature>
<dbReference type="GO" id="GO:0005634">
    <property type="term" value="C:nucleus"/>
    <property type="evidence" value="ECO:0007669"/>
    <property type="project" value="TreeGrafter"/>
</dbReference>
<feature type="region of interest" description="Disordered" evidence="1">
    <location>
        <begin position="30"/>
        <end position="117"/>
    </location>
</feature>
<feature type="compositionally biased region" description="Polar residues" evidence="1">
    <location>
        <begin position="94"/>
        <end position="117"/>
    </location>
</feature>
<evidence type="ECO:0000259" key="2">
    <source>
        <dbReference type="Pfam" id="PF03399"/>
    </source>
</evidence>
<organism evidence="3">
    <name type="scientific">Daphnia magna</name>
    <dbReference type="NCBI Taxonomy" id="35525"/>
    <lineage>
        <taxon>Eukaryota</taxon>
        <taxon>Metazoa</taxon>
        <taxon>Ecdysozoa</taxon>
        <taxon>Arthropoda</taxon>
        <taxon>Crustacea</taxon>
        <taxon>Branchiopoda</taxon>
        <taxon>Diplostraca</taxon>
        <taxon>Cladocera</taxon>
        <taxon>Anomopoda</taxon>
        <taxon>Daphniidae</taxon>
        <taxon>Daphnia</taxon>
    </lineage>
</organism>
<feature type="compositionally biased region" description="Low complexity" evidence="1">
    <location>
        <begin position="332"/>
        <end position="343"/>
    </location>
</feature>
<dbReference type="InterPro" id="IPR045107">
    <property type="entry name" value="SAC3/GANP/THP3"/>
</dbReference>
<dbReference type="Gene3D" id="1.25.40.990">
    <property type="match status" value="1"/>
</dbReference>
<evidence type="ECO:0000313" key="3">
    <source>
        <dbReference type="EMBL" id="SVE82427.1"/>
    </source>
</evidence>
<dbReference type="AlphaFoldDB" id="A0A4Y7ML50"/>
<feature type="domain" description="SAC3/GANP/THP3 conserved" evidence="2">
    <location>
        <begin position="449"/>
        <end position="519"/>
    </location>
</feature>
<protein>
    <submittedName>
        <fullName evidence="3">EOG090X0431</fullName>
    </submittedName>
</protein>
<feature type="compositionally biased region" description="Low complexity" evidence="1">
    <location>
        <begin position="290"/>
        <end position="301"/>
    </location>
</feature>
<name>A0A4Y7ML50_9CRUS</name>
<feature type="region of interest" description="Disordered" evidence="1">
    <location>
        <begin position="284"/>
        <end position="370"/>
    </location>
</feature>
<feature type="compositionally biased region" description="Pro residues" evidence="1">
    <location>
        <begin position="43"/>
        <end position="73"/>
    </location>
</feature>
<proteinExistence type="evidence at transcript level"/>
<feature type="compositionally biased region" description="Polar residues" evidence="1">
    <location>
        <begin position="30"/>
        <end position="40"/>
    </location>
</feature>
<accession>A0A4Y7ML50</accession>
<feature type="compositionally biased region" description="Basic residues" evidence="1">
    <location>
        <begin position="302"/>
        <end position="331"/>
    </location>
</feature>
<dbReference type="PANTHER" id="PTHR12436:SF4">
    <property type="entry name" value="LEUKOCYTE RECEPTOR CLUSTER MEMBER 8"/>
    <property type="match status" value="1"/>
</dbReference>
<dbReference type="EMBL" id="LR012808">
    <property type="protein sequence ID" value="SVE82427.1"/>
    <property type="molecule type" value="mRNA"/>
</dbReference>
<evidence type="ECO:0000256" key="1">
    <source>
        <dbReference type="SAM" id="MobiDB-lite"/>
    </source>
</evidence>
<dbReference type="InterPro" id="IPR005062">
    <property type="entry name" value="SAC3/GANP/THP3_conserved"/>
</dbReference>
<sequence length="562" mass="60557">MTYYPYAYGYATPMQGQWMGQGTWNGNGYQMPPVTSTAGNASVPPPLPSLPPPLPPPPPPPAVTASYEPPPPGSIKFTIPSKGNKLQKPKQENKSPGSAGTIQVPQYPTNPQVAASGQQDNRNLVELILKGKISSAQRDGIVFTKDWDNEPLPNLSRVEINVPTSGVASGMKAGTSGFSVTPTKAGVTVGGSPAGGASGFRMIPNSGQSVSPFKATPSGVEISAVKSVTSVAPSLKNGKPTNLSNSSYKTGASILGISALKASAGNKQNQISFQLKGQRKALYGAALRKSSSSSSSSSSSRSRSRSPIRSPASRRRSSSRSTSRSRSRSPSHSRSSPFSRSSPTPFKKLTKSQQKKQKRKNQKKLVGATGKVGAVLGSGNRTVLGANWSSPDKLRKRQARFHVPKNIRLSTLADSSLYREDVTGEEDWSNLLIVGTCCEVEKPFFRLTAAPDPSTVRPVHILKKALYKVKTSWIANPDYRSCCDQMKSIRQDLTVQGIRDSFTVEVYETHARLALEAADHEEFNQCQTQLKALHHELGGKNLQEFIAYRILYYIFTKSTMGS</sequence>
<dbReference type="Pfam" id="PF03399">
    <property type="entry name" value="SAC3_GANP"/>
    <property type="match status" value="1"/>
</dbReference>
<gene>
    <name evidence="3" type="primary">EOG090X0431</name>
</gene>
<dbReference type="OrthoDB" id="199574at2759"/>
<reference evidence="3" key="1">
    <citation type="submission" date="2018-08" db="EMBL/GenBank/DDBJ databases">
        <authorList>
            <person name="Cornetti L."/>
        </authorList>
    </citation>
    <scope>NUCLEOTIDE SEQUENCE</scope>
    <source>
        <strain evidence="3">RU-SAM-5</strain>
    </source>
</reference>